<sequence length="52" mass="6501">MDLLKRNYESILKCHVNIIHKLEISNNIKYLFWNNFQEFHRNKKKFIMGYNL</sequence>
<dbReference type="HOGENOM" id="CLU_3088382_0_0_1"/>
<evidence type="ECO:0000313" key="1">
    <source>
        <dbReference type="EMBL" id="ESA18381.1"/>
    </source>
</evidence>
<gene>
    <name evidence="1" type="ORF">GLOINDRAFT_20761</name>
</gene>
<dbReference type="AlphaFoldDB" id="U9US15"/>
<dbReference type="EMBL" id="KI279270">
    <property type="protein sequence ID" value="ESA18381.1"/>
    <property type="molecule type" value="Genomic_DNA"/>
</dbReference>
<protein>
    <submittedName>
        <fullName evidence="1">Uncharacterized protein</fullName>
    </submittedName>
</protein>
<reference evidence="1" key="1">
    <citation type="submission" date="2013-07" db="EMBL/GenBank/DDBJ databases">
        <title>The genome of an arbuscular mycorrhizal fungus provides insights into the evolution of the oldest plant symbiosis.</title>
        <authorList>
            <consortium name="DOE Joint Genome Institute"/>
            <person name="Tisserant E."/>
            <person name="Malbreil M."/>
            <person name="Kuo A."/>
            <person name="Kohler A."/>
            <person name="Symeonidi A."/>
            <person name="Balestrini R."/>
            <person name="Charron P."/>
            <person name="Duensing N."/>
            <person name="Frei-dit-Frey N."/>
            <person name="Gianinazzi-Pearson V."/>
            <person name="Gilbert B."/>
            <person name="Handa Y."/>
            <person name="Hijri M."/>
            <person name="Kaul R."/>
            <person name="Kawaguchi M."/>
            <person name="Krajinski F."/>
            <person name="Lammers P."/>
            <person name="Lapierre D."/>
            <person name="Masclaux F.G."/>
            <person name="Murat C."/>
            <person name="Morin E."/>
            <person name="Ndikumana S."/>
            <person name="Pagni M."/>
            <person name="Petitpierre D."/>
            <person name="Requena N."/>
            <person name="Rosikiewicz P."/>
            <person name="Riley R."/>
            <person name="Saito K."/>
            <person name="San Clemente H."/>
            <person name="Shapiro H."/>
            <person name="van Tuinen D."/>
            <person name="Becard G."/>
            <person name="Bonfante P."/>
            <person name="Paszkowski U."/>
            <person name="Shachar-Hill Y."/>
            <person name="Young J.P."/>
            <person name="Sanders I.R."/>
            <person name="Henrissat B."/>
            <person name="Rensing S.A."/>
            <person name="Grigoriev I.V."/>
            <person name="Corradi N."/>
            <person name="Roux C."/>
            <person name="Martin F."/>
        </authorList>
    </citation>
    <scope>NUCLEOTIDE SEQUENCE</scope>
    <source>
        <strain evidence="1">DAOM 197198</strain>
    </source>
</reference>
<proteinExistence type="predicted"/>
<name>U9US15_RHIID</name>
<organism evidence="1">
    <name type="scientific">Rhizophagus irregularis (strain DAOM 181602 / DAOM 197198 / MUCL 43194)</name>
    <name type="common">Arbuscular mycorrhizal fungus</name>
    <name type="synonym">Glomus intraradices</name>
    <dbReference type="NCBI Taxonomy" id="747089"/>
    <lineage>
        <taxon>Eukaryota</taxon>
        <taxon>Fungi</taxon>
        <taxon>Fungi incertae sedis</taxon>
        <taxon>Mucoromycota</taxon>
        <taxon>Glomeromycotina</taxon>
        <taxon>Glomeromycetes</taxon>
        <taxon>Glomerales</taxon>
        <taxon>Glomeraceae</taxon>
        <taxon>Rhizophagus</taxon>
    </lineage>
</organism>
<accession>U9US15</accession>